<feature type="chain" id="PRO_5046513582" evidence="5">
    <location>
        <begin position="32"/>
        <end position="326"/>
    </location>
</feature>
<comment type="caution">
    <text evidence="7">The sequence shown here is derived from an EMBL/GenBank/DDBJ whole genome shotgun (WGS) entry which is preliminary data.</text>
</comment>
<keyword evidence="4" id="KW-0862">Zinc</keyword>
<dbReference type="SUPFAM" id="SSF56281">
    <property type="entry name" value="Metallo-hydrolase/oxidoreductase"/>
    <property type="match status" value="1"/>
</dbReference>
<dbReference type="EMBL" id="JBBYXI010000002">
    <property type="protein sequence ID" value="MEN3930618.1"/>
    <property type="molecule type" value="Genomic_DNA"/>
</dbReference>
<evidence type="ECO:0000256" key="3">
    <source>
        <dbReference type="ARBA" id="ARBA00022801"/>
    </source>
</evidence>
<accession>A0ABV0BI35</accession>
<keyword evidence="5" id="KW-0732">Signal</keyword>
<evidence type="ECO:0000256" key="4">
    <source>
        <dbReference type="ARBA" id="ARBA00022833"/>
    </source>
</evidence>
<feature type="domain" description="Metallo-beta-lactamase" evidence="6">
    <location>
        <begin position="93"/>
        <end position="299"/>
    </location>
</feature>
<evidence type="ECO:0000256" key="2">
    <source>
        <dbReference type="ARBA" id="ARBA00022723"/>
    </source>
</evidence>
<dbReference type="CDD" id="cd07720">
    <property type="entry name" value="OPHC2-like_MBL-fold"/>
    <property type="match status" value="1"/>
</dbReference>
<dbReference type="Proteomes" id="UP001418637">
    <property type="component" value="Unassembled WGS sequence"/>
</dbReference>
<dbReference type="InterPro" id="IPR006311">
    <property type="entry name" value="TAT_signal"/>
</dbReference>
<organism evidence="7 8">
    <name type="scientific">Hohaiivirga grylli</name>
    <dbReference type="NCBI Taxonomy" id="3133970"/>
    <lineage>
        <taxon>Bacteria</taxon>
        <taxon>Pseudomonadati</taxon>
        <taxon>Pseudomonadota</taxon>
        <taxon>Alphaproteobacteria</taxon>
        <taxon>Hyphomicrobiales</taxon>
        <taxon>Methylobacteriaceae</taxon>
        <taxon>Hohaiivirga</taxon>
    </lineage>
</organism>
<dbReference type="PANTHER" id="PTHR42978">
    <property type="entry name" value="QUORUM-QUENCHING LACTONASE YTNP-RELATED-RELATED"/>
    <property type="match status" value="1"/>
</dbReference>
<dbReference type="InterPro" id="IPR051013">
    <property type="entry name" value="MBL_superfamily_lactonases"/>
</dbReference>
<evidence type="ECO:0000259" key="6">
    <source>
        <dbReference type="SMART" id="SM00849"/>
    </source>
</evidence>
<dbReference type="SMART" id="SM00849">
    <property type="entry name" value="Lactamase_B"/>
    <property type="match status" value="1"/>
</dbReference>
<dbReference type="PANTHER" id="PTHR42978:SF6">
    <property type="entry name" value="QUORUM-QUENCHING LACTONASE YTNP-RELATED"/>
    <property type="match status" value="1"/>
</dbReference>
<evidence type="ECO:0000313" key="8">
    <source>
        <dbReference type="Proteomes" id="UP001418637"/>
    </source>
</evidence>
<dbReference type="RefSeq" id="WP_346336621.1">
    <property type="nucleotide sequence ID" value="NZ_JBBYXI010000002.1"/>
</dbReference>
<dbReference type="Pfam" id="PF00753">
    <property type="entry name" value="Lactamase_B"/>
    <property type="match status" value="1"/>
</dbReference>
<feature type="signal peptide" evidence="5">
    <location>
        <begin position="1"/>
        <end position="31"/>
    </location>
</feature>
<comment type="similarity">
    <text evidence="1">Belongs to the metallo-beta-lactamase superfamily.</text>
</comment>
<proteinExistence type="inferred from homology"/>
<dbReference type="InterPro" id="IPR001279">
    <property type="entry name" value="Metallo-B-lactamas"/>
</dbReference>
<dbReference type="InterPro" id="IPR036866">
    <property type="entry name" value="RibonucZ/Hydroxyglut_hydro"/>
</dbReference>
<keyword evidence="3" id="KW-0378">Hydrolase</keyword>
<evidence type="ECO:0000256" key="1">
    <source>
        <dbReference type="ARBA" id="ARBA00007749"/>
    </source>
</evidence>
<gene>
    <name evidence="7" type="ORF">WJT86_06010</name>
</gene>
<keyword evidence="8" id="KW-1185">Reference proteome</keyword>
<reference evidence="7 8" key="1">
    <citation type="submission" date="2024-04" db="EMBL/GenBank/DDBJ databases">
        <title>A novel species isolated from cricket.</title>
        <authorList>
            <person name="Wang H.-C."/>
        </authorList>
    </citation>
    <scope>NUCLEOTIDE SEQUENCE [LARGE SCALE GENOMIC DNA]</scope>
    <source>
        <strain evidence="7 8">WL0021</strain>
    </source>
</reference>
<evidence type="ECO:0000313" key="7">
    <source>
        <dbReference type="EMBL" id="MEN3930618.1"/>
    </source>
</evidence>
<dbReference type="PROSITE" id="PS51318">
    <property type="entry name" value="TAT"/>
    <property type="match status" value="1"/>
</dbReference>
<keyword evidence="2" id="KW-0479">Metal-binding</keyword>
<sequence length="326" mass="35975">MTSRRLFLKVPLLAFMGGLLMPAMRCAPAFAKAPPVKKQAPGYYRIMVGDYEVTTLLDGTNKFDPFKLYNNATEDLVKRVMDNAFLKPPVELSINAFLVNTGEKLVLIDTGNGIIPDKTNIGHVLDNLKAAGYQPEDIDDILITHAHGDHIGGLLLEGKIAFPNAIVHISRLEYDYWTSKKNRDAAPEAARATFDTRAKTLNIYKDAGKLKTFEDKAEPVSGFTAILCPGHTPGHTAFLLKRQEQGILFWGDITHGSAIQFSAPEITVGFDTDNKQAFASRLRLMSLAAKERYMIAGAHISFPGLGHTKEGGGKYFQWVPVYYTSL</sequence>
<evidence type="ECO:0000256" key="5">
    <source>
        <dbReference type="SAM" id="SignalP"/>
    </source>
</evidence>
<protein>
    <submittedName>
        <fullName evidence="7">MBL fold metallo-hydrolase</fullName>
    </submittedName>
</protein>
<dbReference type="Gene3D" id="3.60.15.10">
    <property type="entry name" value="Ribonuclease Z/Hydroxyacylglutathione hydrolase-like"/>
    <property type="match status" value="1"/>
</dbReference>
<name>A0ABV0BI35_9HYPH</name>